<feature type="compositionally biased region" description="Low complexity" evidence="1">
    <location>
        <begin position="470"/>
        <end position="481"/>
    </location>
</feature>
<feature type="compositionally biased region" description="Basic and acidic residues" evidence="1">
    <location>
        <begin position="398"/>
        <end position="414"/>
    </location>
</feature>
<dbReference type="EMBL" id="CAUYUJ010014316">
    <property type="protein sequence ID" value="CAK0839705.1"/>
    <property type="molecule type" value="Genomic_DNA"/>
</dbReference>
<feature type="compositionally biased region" description="Low complexity" evidence="1">
    <location>
        <begin position="242"/>
        <end position="252"/>
    </location>
</feature>
<feature type="compositionally biased region" description="Low complexity" evidence="1">
    <location>
        <begin position="222"/>
        <end position="231"/>
    </location>
</feature>
<reference evidence="2" key="1">
    <citation type="submission" date="2023-10" db="EMBL/GenBank/DDBJ databases">
        <authorList>
            <person name="Chen Y."/>
            <person name="Shah S."/>
            <person name="Dougan E. K."/>
            <person name="Thang M."/>
            <person name="Chan C."/>
        </authorList>
    </citation>
    <scope>NUCLEOTIDE SEQUENCE [LARGE SCALE GENOMIC DNA]</scope>
</reference>
<feature type="region of interest" description="Disordered" evidence="1">
    <location>
        <begin position="120"/>
        <end position="153"/>
    </location>
</feature>
<feature type="compositionally biased region" description="Low complexity" evidence="1">
    <location>
        <begin position="276"/>
        <end position="290"/>
    </location>
</feature>
<evidence type="ECO:0000313" key="3">
    <source>
        <dbReference type="Proteomes" id="UP001189429"/>
    </source>
</evidence>
<sequence>MKFTSLFWNCSCESLIQSMSTHAAIRWAGLSCAILLLTCASSGNWNLACTLCIPTVAGLLIDAWVGYHIRGARGYCMFSHIRDVLCSVAKDVAFVSQIVGMPLYNAFPSVRTDRLEKSLTQRVGSDPPQAVGITPEQGPVCTKSGDDTSDTDQRSVISCYSTDTPSDHFANQVGARGASAGVAAPAPEEPQPQPLPQPQPQPQPQPLGGRCRPASPTRHEPSASSGGSAPPAAHPPLGGGVAAAEGAAGPEARLPHAASGGGAAAPVAQPPREDAAAPAARLPHAASGEGAPRRGGGASGGGGASAGAATAAAPAARGPPRVLELRRLEEAHTAPGDVSPRLQPRAVTDGVTAHPEYGDVSPGRGECHRDREPQHHDPALGGRTHLRAGMGDAGRAPRPADRTGRGAPHRDRQQKGCGPRPGGQPDLRTPTFGSPPSPAAAPALATAQHERCQLAQLPPGPVPGSGQESAAAPAACPPHAANGEGAAPRSPLGSGCCARAAAPALPPAVPPGSWRPSGASGPCGPSLPAGRLSRADPRTAAAVCGGRFGELQQVGTGVGASAAAGAGLQQAHEGAWAQIDAGEGTAVPAGGLKASAEVQSGGLEAANPGVPFRRLRVRGRDRTHRNRPAAPPVCISAEGGESAFVRVAGFLSGAARRRWADQDFGDNGLIVEGFEEEEASLREIGGTGGARGGIQEAFDAGFHGVLDEPAR</sequence>
<proteinExistence type="predicted"/>
<protein>
    <submittedName>
        <fullName evidence="2">Uncharacterized protein</fullName>
    </submittedName>
</protein>
<organism evidence="2 3">
    <name type="scientific">Prorocentrum cordatum</name>
    <dbReference type="NCBI Taxonomy" id="2364126"/>
    <lineage>
        <taxon>Eukaryota</taxon>
        <taxon>Sar</taxon>
        <taxon>Alveolata</taxon>
        <taxon>Dinophyceae</taxon>
        <taxon>Prorocentrales</taxon>
        <taxon>Prorocentraceae</taxon>
        <taxon>Prorocentrum</taxon>
    </lineage>
</organism>
<feature type="compositionally biased region" description="Low complexity" evidence="1">
    <location>
        <begin position="306"/>
        <end position="321"/>
    </location>
</feature>
<feature type="region of interest" description="Disordered" evidence="1">
    <location>
        <begin position="176"/>
        <end position="493"/>
    </location>
</feature>
<comment type="caution">
    <text evidence="2">The sequence shown here is derived from an EMBL/GenBank/DDBJ whole genome shotgun (WGS) entry which is preliminary data.</text>
</comment>
<feature type="compositionally biased region" description="Gly residues" evidence="1">
    <location>
        <begin position="293"/>
        <end position="305"/>
    </location>
</feature>
<evidence type="ECO:0000256" key="1">
    <source>
        <dbReference type="SAM" id="MobiDB-lite"/>
    </source>
</evidence>
<keyword evidence="3" id="KW-1185">Reference proteome</keyword>
<evidence type="ECO:0000313" key="2">
    <source>
        <dbReference type="EMBL" id="CAK0839705.1"/>
    </source>
</evidence>
<gene>
    <name evidence="2" type="ORF">PCOR1329_LOCUS35318</name>
</gene>
<accession>A0ABN9T425</accession>
<feature type="compositionally biased region" description="Basic and acidic residues" evidence="1">
    <location>
        <begin position="323"/>
        <end position="332"/>
    </location>
</feature>
<name>A0ABN9T425_9DINO</name>
<dbReference type="Proteomes" id="UP001189429">
    <property type="component" value="Unassembled WGS sequence"/>
</dbReference>
<feature type="region of interest" description="Disordered" evidence="1">
    <location>
        <begin position="508"/>
        <end position="534"/>
    </location>
</feature>
<feature type="compositionally biased region" description="Basic and acidic residues" evidence="1">
    <location>
        <begin position="365"/>
        <end position="378"/>
    </location>
</feature>
<feature type="compositionally biased region" description="Pro residues" evidence="1">
    <location>
        <begin position="187"/>
        <end position="205"/>
    </location>
</feature>